<feature type="transmembrane region" description="Helical" evidence="3">
    <location>
        <begin position="76"/>
        <end position="104"/>
    </location>
</feature>
<dbReference type="EMBL" id="FOBF01000002">
    <property type="protein sequence ID" value="SEK55966.1"/>
    <property type="molecule type" value="Genomic_DNA"/>
</dbReference>
<feature type="transmembrane region" description="Helical" evidence="3">
    <location>
        <begin position="263"/>
        <end position="284"/>
    </location>
</feature>
<dbReference type="Pfam" id="PF16327">
    <property type="entry name" value="CcmF_C"/>
    <property type="match status" value="1"/>
</dbReference>
<feature type="transmembrane region" description="Helical" evidence="3">
    <location>
        <begin position="34"/>
        <end position="56"/>
    </location>
</feature>
<keyword evidence="7" id="KW-1185">Reference proteome</keyword>
<protein>
    <submittedName>
        <fullName evidence="6">Cytochrome c-type biogenesis protein CcmF</fullName>
    </submittedName>
</protein>
<keyword evidence="2" id="KW-0201">Cytochrome c-type biogenesis</keyword>
<evidence type="ECO:0000256" key="1">
    <source>
        <dbReference type="ARBA" id="ARBA00009186"/>
    </source>
</evidence>
<evidence type="ECO:0000256" key="3">
    <source>
        <dbReference type="SAM" id="Phobius"/>
    </source>
</evidence>
<evidence type="ECO:0000259" key="4">
    <source>
        <dbReference type="Pfam" id="PF01578"/>
    </source>
</evidence>
<proteinExistence type="inferred from homology"/>
<dbReference type="InterPro" id="IPR003567">
    <property type="entry name" value="Cyt_c_biogenesis"/>
</dbReference>
<evidence type="ECO:0000259" key="5">
    <source>
        <dbReference type="Pfam" id="PF16327"/>
    </source>
</evidence>
<dbReference type="Pfam" id="PF01578">
    <property type="entry name" value="Cytochrom_C_asm"/>
    <property type="match status" value="1"/>
</dbReference>
<reference evidence="6 7" key="1">
    <citation type="submission" date="2016-10" db="EMBL/GenBank/DDBJ databases">
        <authorList>
            <person name="de Groot N.N."/>
        </authorList>
    </citation>
    <scope>NUCLEOTIDE SEQUENCE [LARGE SCALE GENOMIC DNA]</scope>
    <source>
        <strain evidence="6 7">DSM 43357</strain>
    </source>
</reference>
<dbReference type="GO" id="GO:0016020">
    <property type="term" value="C:membrane"/>
    <property type="evidence" value="ECO:0007669"/>
    <property type="project" value="InterPro"/>
</dbReference>
<dbReference type="OrthoDB" id="9814290at2"/>
<gene>
    <name evidence="6" type="ORF">SAMN05660976_00650</name>
</gene>
<dbReference type="PRINTS" id="PR01410">
    <property type="entry name" value="CCBIOGENESIS"/>
</dbReference>
<organism evidence="6 7">
    <name type="scientific">Nonomuraea pusilla</name>
    <dbReference type="NCBI Taxonomy" id="46177"/>
    <lineage>
        <taxon>Bacteria</taxon>
        <taxon>Bacillati</taxon>
        <taxon>Actinomycetota</taxon>
        <taxon>Actinomycetes</taxon>
        <taxon>Streptosporangiales</taxon>
        <taxon>Streptosporangiaceae</taxon>
        <taxon>Nonomuraea</taxon>
    </lineage>
</organism>
<feature type="transmembrane region" description="Helical" evidence="3">
    <location>
        <begin position="116"/>
        <end position="136"/>
    </location>
</feature>
<dbReference type="GO" id="GO:0020037">
    <property type="term" value="F:heme binding"/>
    <property type="evidence" value="ECO:0007669"/>
    <property type="project" value="InterPro"/>
</dbReference>
<dbReference type="AlphaFoldDB" id="A0A1H7I089"/>
<keyword evidence="3" id="KW-0812">Transmembrane</keyword>
<dbReference type="STRING" id="46177.SAMN05660976_00650"/>
<dbReference type="InterPro" id="IPR032523">
    <property type="entry name" value="CcmF_C"/>
</dbReference>
<feature type="transmembrane region" description="Helical" evidence="3">
    <location>
        <begin position="345"/>
        <end position="371"/>
    </location>
</feature>
<dbReference type="PANTHER" id="PTHR43653:SF1">
    <property type="entry name" value="CYTOCHROME C-TYPE BIOGENESIS PROTEIN CCMF"/>
    <property type="match status" value="1"/>
</dbReference>
<keyword evidence="3" id="KW-0472">Membrane</keyword>
<accession>A0A1H7I089</accession>
<dbReference type="GO" id="GO:0015232">
    <property type="term" value="F:heme transmembrane transporter activity"/>
    <property type="evidence" value="ECO:0007669"/>
    <property type="project" value="InterPro"/>
</dbReference>
<comment type="similarity">
    <text evidence="1">Belongs to the CcmF/CycK/Ccl1/NrfE/CcsA family.</text>
</comment>
<dbReference type="Proteomes" id="UP000198953">
    <property type="component" value="Unassembled WGS sequence"/>
</dbReference>
<evidence type="ECO:0000313" key="6">
    <source>
        <dbReference type="EMBL" id="SEK55966.1"/>
    </source>
</evidence>
<evidence type="ECO:0000256" key="2">
    <source>
        <dbReference type="ARBA" id="ARBA00022748"/>
    </source>
</evidence>
<dbReference type="InterPro" id="IPR002541">
    <property type="entry name" value="Cyt_c_assembly"/>
</dbReference>
<feature type="transmembrane region" description="Helical" evidence="3">
    <location>
        <begin position="304"/>
        <end position="324"/>
    </location>
</feature>
<feature type="transmembrane region" description="Helical" evidence="3">
    <location>
        <begin position="167"/>
        <end position="189"/>
    </location>
</feature>
<keyword evidence="3" id="KW-1133">Transmembrane helix</keyword>
<name>A0A1H7I089_9ACTN</name>
<feature type="transmembrane region" description="Helical" evidence="3">
    <location>
        <begin position="6"/>
        <end position="25"/>
    </location>
</feature>
<feature type="transmembrane region" description="Helical" evidence="3">
    <location>
        <begin position="484"/>
        <end position="505"/>
    </location>
</feature>
<evidence type="ECO:0000313" key="7">
    <source>
        <dbReference type="Proteomes" id="UP000198953"/>
    </source>
</evidence>
<dbReference type="GO" id="GO:0017004">
    <property type="term" value="P:cytochrome complex assembly"/>
    <property type="evidence" value="ECO:0007669"/>
    <property type="project" value="UniProtKB-KW"/>
</dbReference>
<feature type="domain" description="Cytochrome c-type biogenesis protein CcmF C-terminal" evidence="5">
    <location>
        <begin position="335"/>
        <end position="630"/>
    </location>
</feature>
<feature type="domain" description="Cytochrome c assembly protein" evidence="4">
    <location>
        <begin position="83"/>
        <end position="287"/>
    </location>
</feature>
<dbReference type="RefSeq" id="WP_091098151.1">
    <property type="nucleotide sequence ID" value="NZ_FOBF01000002.1"/>
</dbReference>
<feature type="transmembrane region" description="Helical" evidence="3">
    <location>
        <begin position="201"/>
        <end position="220"/>
    </location>
</feature>
<feature type="transmembrane region" description="Helical" evidence="3">
    <location>
        <begin position="391"/>
        <end position="409"/>
    </location>
</feature>
<sequence>MIPLLGTLALASGLAASATGAVAWLRRPSGRGPALAAAGVLCSAVAAFLLLEWALITRDFAVAFVAEHGGRDVPLYYTVTGLWSAMEGSLLLWLVMLCGHAFAASRRLPATQDRPVTMVVIMVVCGCFFALTLFAANPFEAVPPPADGPGPDPLLRSHPFMGLHPPLLYLGYTGFCVPFAHGLAALVTGRAGREAAEVMRRWTLAAWVPLTAGVVLGAWWSYGVLGWGGYWEWDPVENASIIPWFTATALLHALMVRRRRGSLRAWTVALAVATFLLVLTGTFLTRSGVVASVHSFTRSSVGPVLLGVLVAVLVAACGLLVWGWDRLADGPHRRADRLPPLSRETFLLAAGALLVALAFTVLLGTLFPLLVQAVGGERVSVGPPYYDRMTVPLALALLTAMAVAPLTGWRGPGARAVARRLAGPAALAAAVVAALGFLADEPPVPLVSSGTAAFALAAVAVRLAGSVRHRGAAALLRAGGRRRLGGLLAHAGVALAAVAVTASAAHATTLQTRLRVGQTAQAAGYTVRLDGVDRERAGDEMSVAARVTVLRDGRAIDILRPSLVFYPSAGGSAVARPAVRTRLLTDLYLAVSEVDQEADEVVLRLAVNPLMALLWGAGTTVALGGLIALTGGPARREPSGWRGTARARIEEPVG</sequence>
<feature type="transmembrane region" description="Helical" evidence="3">
    <location>
        <begin position="612"/>
        <end position="632"/>
    </location>
</feature>
<feature type="transmembrane region" description="Helical" evidence="3">
    <location>
        <begin position="240"/>
        <end position="256"/>
    </location>
</feature>
<dbReference type="PANTHER" id="PTHR43653">
    <property type="entry name" value="CYTOCHROME C ASSEMBLY PROTEIN-RELATED"/>
    <property type="match status" value="1"/>
</dbReference>
<feature type="transmembrane region" description="Helical" evidence="3">
    <location>
        <begin position="445"/>
        <end position="464"/>
    </location>
</feature>
<feature type="transmembrane region" description="Helical" evidence="3">
    <location>
        <begin position="421"/>
        <end position="439"/>
    </location>
</feature>